<dbReference type="Pfam" id="PF08842">
    <property type="entry name" value="Mfa2"/>
    <property type="match status" value="1"/>
</dbReference>
<organism evidence="2 3">
    <name type="scientific">Parapedobacter indicus</name>
    <dbReference type="NCBI Taxonomy" id="1477437"/>
    <lineage>
        <taxon>Bacteria</taxon>
        <taxon>Pseudomonadati</taxon>
        <taxon>Bacteroidota</taxon>
        <taxon>Sphingobacteriia</taxon>
        <taxon>Sphingobacteriales</taxon>
        <taxon>Sphingobacteriaceae</taxon>
        <taxon>Parapedobacter</taxon>
    </lineage>
</organism>
<dbReference type="PROSITE" id="PS51257">
    <property type="entry name" value="PROKAR_LIPOPROTEIN"/>
    <property type="match status" value="1"/>
</dbReference>
<sequence>MKVVPKFRSYRFAFFLMLVFTGCIKEDLEICLPQTVRIAFTFIRSADCTEESISSQEVNRLTIFVFDENGLFVQSIDTISIGNNYQMELSLIPAHYQFVAIAGYTDDQLQGKPLIPGVTHLADASIATYIEEQNGSLLSAEYILHKGSDTLTVTPETPGQELTITMIQHTKVLNVSVDGLDGSELYQVALAGNAGYYTFNDQQFFLTGNPLIYVPLEENEDKFLFGRSLVNWPLKQDGSFTRLQVINPETGYKLVDENLYELLNRVPGLNLECANSFDIGFLYTVDLKIRIYINEWLVTENDYELQ</sequence>
<dbReference type="STRING" id="1477437.SAMN05444682_10453"/>
<proteinExistence type="inferred from homology"/>
<evidence type="ECO:0000313" key="3">
    <source>
        <dbReference type="Proteomes" id="UP000198670"/>
    </source>
</evidence>
<dbReference type="AlphaFoldDB" id="A0A1I3IE31"/>
<evidence type="ECO:0000256" key="1">
    <source>
        <dbReference type="ARBA" id="ARBA00007248"/>
    </source>
</evidence>
<dbReference type="Gene3D" id="2.60.40.2100">
    <property type="match status" value="1"/>
</dbReference>
<name>A0A1I3IE31_9SPHI</name>
<protein>
    <submittedName>
        <fullName evidence="2">Fimbrillin-A associated anchor protein Mfa1 and Mfa2</fullName>
    </submittedName>
</protein>
<dbReference type="Gene3D" id="2.60.40.2090">
    <property type="match status" value="1"/>
</dbReference>
<reference evidence="2 3" key="1">
    <citation type="submission" date="2016-10" db="EMBL/GenBank/DDBJ databases">
        <authorList>
            <person name="de Groot N.N."/>
        </authorList>
    </citation>
    <scope>NUCLEOTIDE SEQUENCE [LARGE SCALE GENOMIC DNA]</scope>
    <source>
        <strain evidence="2 3">RK1</strain>
    </source>
</reference>
<dbReference type="OrthoDB" id="1099819at2"/>
<dbReference type="EMBL" id="FOQO01000004">
    <property type="protein sequence ID" value="SFI46228.1"/>
    <property type="molecule type" value="Genomic_DNA"/>
</dbReference>
<keyword evidence="3" id="KW-1185">Reference proteome</keyword>
<dbReference type="InterPro" id="IPR014941">
    <property type="entry name" value="FimB/Mfa2/Mfa3"/>
</dbReference>
<gene>
    <name evidence="2" type="ORF">SAMN05444682_10453</name>
</gene>
<accession>A0A1I3IE31</accession>
<dbReference type="Proteomes" id="UP000198670">
    <property type="component" value="Unassembled WGS sequence"/>
</dbReference>
<comment type="similarity">
    <text evidence="1">Belongs to the bacteroidetes fimbrillin superfamily. FimB/Mfa2 family.</text>
</comment>
<dbReference type="RefSeq" id="WP_090626330.1">
    <property type="nucleotide sequence ID" value="NZ_FOQO01000004.1"/>
</dbReference>
<evidence type="ECO:0000313" key="2">
    <source>
        <dbReference type="EMBL" id="SFI46228.1"/>
    </source>
</evidence>